<evidence type="ECO:0000313" key="1">
    <source>
        <dbReference type="EMBL" id="GMA27329.1"/>
    </source>
</evidence>
<sequence length="75" mass="7847">MASKASAAGCPGAMRTLMRTRTFGRRVLEAFCTLGRSMPVTVTAGCDQIRLRIVPRPTGCASGSSPVSARSWASS</sequence>
<dbReference type="Proteomes" id="UP001157160">
    <property type="component" value="Unassembled WGS sequence"/>
</dbReference>
<organism evidence="1 2">
    <name type="scientific">Arenivirga flava</name>
    <dbReference type="NCBI Taxonomy" id="1930060"/>
    <lineage>
        <taxon>Bacteria</taxon>
        <taxon>Bacillati</taxon>
        <taxon>Actinomycetota</taxon>
        <taxon>Actinomycetes</taxon>
        <taxon>Micrococcales</taxon>
        <taxon>Microbacteriaceae</taxon>
        <taxon>Arenivirga</taxon>
    </lineage>
</organism>
<evidence type="ECO:0000313" key="2">
    <source>
        <dbReference type="Proteomes" id="UP001157160"/>
    </source>
</evidence>
<dbReference type="AlphaFoldDB" id="A0AA37X880"/>
<dbReference type="EMBL" id="BSUL01000001">
    <property type="protein sequence ID" value="GMA27329.1"/>
    <property type="molecule type" value="Genomic_DNA"/>
</dbReference>
<keyword evidence="2" id="KW-1185">Reference proteome</keyword>
<protein>
    <submittedName>
        <fullName evidence="1">Uncharacterized protein</fullName>
    </submittedName>
</protein>
<comment type="caution">
    <text evidence="1">The sequence shown here is derived from an EMBL/GenBank/DDBJ whole genome shotgun (WGS) entry which is preliminary data.</text>
</comment>
<name>A0AA37X880_9MICO</name>
<accession>A0AA37X880</accession>
<reference evidence="1 2" key="1">
    <citation type="journal article" date="2014" name="Int. J. Syst. Evol. Microbiol.">
        <title>Complete genome sequence of Corynebacterium casei LMG S-19264T (=DSM 44701T), isolated from a smear-ripened cheese.</title>
        <authorList>
            <consortium name="US DOE Joint Genome Institute (JGI-PGF)"/>
            <person name="Walter F."/>
            <person name="Albersmeier A."/>
            <person name="Kalinowski J."/>
            <person name="Ruckert C."/>
        </authorList>
    </citation>
    <scope>NUCLEOTIDE SEQUENCE [LARGE SCALE GENOMIC DNA]</scope>
    <source>
        <strain evidence="1 2">NBRC 112289</strain>
    </source>
</reference>
<proteinExistence type="predicted"/>
<gene>
    <name evidence="1" type="ORF">GCM10025874_05820</name>
</gene>